<dbReference type="Pfam" id="PF00239">
    <property type="entry name" value="Resolvase"/>
    <property type="match status" value="1"/>
</dbReference>
<dbReference type="EMBL" id="QROE01000001">
    <property type="protein sequence ID" value="RHK98378.1"/>
    <property type="molecule type" value="Genomic_DNA"/>
</dbReference>
<dbReference type="CDD" id="cd00338">
    <property type="entry name" value="Ser_Recombinase"/>
    <property type="match status" value="1"/>
</dbReference>
<dbReference type="InterPro" id="IPR011109">
    <property type="entry name" value="DNA_bind_recombinase_dom"/>
</dbReference>
<comment type="caution">
    <text evidence="5">The sequence shown here is derived from an EMBL/GenBank/DDBJ whole genome shotgun (WGS) entry which is preliminary data.</text>
</comment>
<dbReference type="RefSeq" id="WP_118197488.1">
    <property type="nucleotide sequence ID" value="NZ_CABJDZ010000001.1"/>
</dbReference>
<organism evidence="5 7">
    <name type="scientific">Blautia obeum</name>
    <dbReference type="NCBI Taxonomy" id="40520"/>
    <lineage>
        <taxon>Bacteria</taxon>
        <taxon>Bacillati</taxon>
        <taxon>Bacillota</taxon>
        <taxon>Clostridia</taxon>
        <taxon>Lachnospirales</taxon>
        <taxon>Lachnospiraceae</taxon>
        <taxon>Blautia</taxon>
    </lineage>
</organism>
<dbReference type="InterPro" id="IPR006119">
    <property type="entry name" value="Resolv_N"/>
</dbReference>
<feature type="coiled-coil region" evidence="1">
    <location>
        <begin position="419"/>
        <end position="453"/>
    </location>
</feature>
<dbReference type="GO" id="GO:0000150">
    <property type="term" value="F:DNA strand exchange activity"/>
    <property type="evidence" value="ECO:0007669"/>
    <property type="project" value="InterPro"/>
</dbReference>
<dbReference type="Proteomes" id="UP000284267">
    <property type="component" value="Unassembled WGS sequence"/>
</dbReference>
<dbReference type="SMART" id="SM00857">
    <property type="entry name" value="Resolvase"/>
    <property type="match status" value="1"/>
</dbReference>
<dbReference type="SUPFAM" id="SSF53041">
    <property type="entry name" value="Resolvase-like"/>
    <property type="match status" value="1"/>
</dbReference>
<dbReference type="PANTHER" id="PTHR30461">
    <property type="entry name" value="DNA-INVERTASE FROM LAMBDOID PROPHAGE"/>
    <property type="match status" value="1"/>
</dbReference>
<reference evidence="6 7" key="1">
    <citation type="submission" date="2018-08" db="EMBL/GenBank/DDBJ databases">
        <title>A genome reference for cultivated species of the human gut microbiota.</title>
        <authorList>
            <person name="Zou Y."/>
            <person name="Xue W."/>
            <person name="Luo G."/>
        </authorList>
    </citation>
    <scope>NUCLEOTIDE SEQUENCE [LARGE SCALE GENOMIC DNA]</scope>
    <source>
        <strain evidence="5 7">AF39-4</strain>
        <strain evidence="4 6">AM22-9LB</strain>
    </source>
</reference>
<evidence type="ECO:0000256" key="1">
    <source>
        <dbReference type="SAM" id="Coils"/>
    </source>
</evidence>
<dbReference type="Pfam" id="PF07508">
    <property type="entry name" value="Recombinase"/>
    <property type="match status" value="1"/>
</dbReference>
<evidence type="ECO:0000259" key="3">
    <source>
        <dbReference type="PROSITE" id="PS51737"/>
    </source>
</evidence>
<evidence type="ECO:0000313" key="5">
    <source>
        <dbReference type="EMBL" id="RHK98378.1"/>
    </source>
</evidence>
<dbReference type="InterPro" id="IPR038109">
    <property type="entry name" value="DNA_bind_recomb_sf"/>
</dbReference>
<name>A0A415HVZ4_9FIRM</name>
<dbReference type="PANTHER" id="PTHR30461:SF23">
    <property type="entry name" value="DNA RECOMBINASE-RELATED"/>
    <property type="match status" value="1"/>
</dbReference>
<proteinExistence type="predicted"/>
<dbReference type="Gene3D" id="3.90.1750.20">
    <property type="entry name" value="Putative Large Serine Recombinase, Chain B, Domain 2"/>
    <property type="match status" value="1"/>
</dbReference>
<sequence>MENSAINTLPFYNTPLDRNSPRNMVFYGRVSTEHEAQLSALQNQIQWYDDQLKSHPNWNLVERYIDEGITGTQAKKRPGFLNMIDDAKKGKFDLIVTREVCRFARNTVDTLIYTRELKNKYNIEVYFVDDNIWTMDGDGELRLTLMATLAQEESRKTSDRVKAGQKVSRENGALYGNGNILGYDRVGDTYIINEEQAETVRMIYDMYLNKGLGSMKIAKELSIQKRKNASGNIKWSAERVMRVLKKSTYAGIIAYGQSHSNNYLEQKRINNLNRDTYMYQKIDIPVIIPKEEWDKVQEIIASRTQKMGDDLRGKKEVKEFWSKKLLCKCGSSFRRNKWRTNKTGEEVFGYQCQRQINYGSKQFREKNGLDTEGYCDIRMVADWKLDMMAKIIIEQIWKNKGESIILALKMIADNYEEDVSPVKKNNKEIELKIEKLQNRMKNLIEMRADGEITKEDFTEFKNSINDQISILNSELVIEEIESDKPESIEKKIDTIRQIIDESIDFSQPKLPRYIIDRFISKVVVLDNNKFRWYLTLGDNPDDDMYIDAQVEGRKNNSSVQILSSEDSLLTFHSSTGSNR</sequence>
<dbReference type="InterPro" id="IPR050639">
    <property type="entry name" value="SSR_resolvase"/>
</dbReference>
<dbReference type="GO" id="GO:0003677">
    <property type="term" value="F:DNA binding"/>
    <property type="evidence" value="ECO:0007669"/>
    <property type="project" value="InterPro"/>
</dbReference>
<evidence type="ECO:0000313" key="6">
    <source>
        <dbReference type="Proteomes" id="UP000284220"/>
    </source>
</evidence>
<keyword evidence="1" id="KW-0175">Coiled coil</keyword>
<dbReference type="Proteomes" id="UP000284220">
    <property type="component" value="Unassembled WGS sequence"/>
</dbReference>
<dbReference type="Gene3D" id="3.40.50.1390">
    <property type="entry name" value="Resolvase, N-terminal catalytic domain"/>
    <property type="match status" value="1"/>
</dbReference>
<evidence type="ECO:0000313" key="7">
    <source>
        <dbReference type="Proteomes" id="UP000284267"/>
    </source>
</evidence>
<dbReference type="PROSITE" id="PS51736">
    <property type="entry name" value="RECOMBINASES_3"/>
    <property type="match status" value="1"/>
</dbReference>
<dbReference type="EMBL" id="QRHZ01000001">
    <property type="protein sequence ID" value="RHG20165.1"/>
    <property type="molecule type" value="Genomic_DNA"/>
</dbReference>
<dbReference type="AlphaFoldDB" id="A0A415HVZ4"/>
<gene>
    <name evidence="5" type="ORF">DW040_03455</name>
    <name evidence="4" type="ORF">DW272_02865</name>
</gene>
<accession>A0A415HVZ4</accession>
<protein>
    <submittedName>
        <fullName evidence="5">Recombinase family protein</fullName>
    </submittedName>
</protein>
<dbReference type="PROSITE" id="PS51737">
    <property type="entry name" value="RECOMBINASE_DNA_BIND"/>
    <property type="match status" value="1"/>
</dbReference>
<dbReference type="InterPro" id="IPR036162">
    <property type="entry name" value="Resolvase-like_N_sf"/>
</dbReference>
<evidence type="ECO:0000313" key="4">
    <source>
        <dbReference type="EMBL" id="RHG20165.1"/>
    </source>
</evidence>
<evidence type="ECO:0000259" key="2">
    <source>
        <dbReference type="PROSITE" id="PS51736"/>
    </source>
</evidence>
<feature type="domain" description="Recombinase" evidence="3">
    <location>
        <begin position="180"/>
        <end position="306"/>
    </location>
</feature>
<feature type="domain" description="Resolvase/invertase-type recombinase catalytic" evidence="2">
    <location>
        <begin position="23"/>
        <end position="172"/>
    </location>
</feature>